<evidence type="ECO:0000313" key="2">
    <source>
        <dbReference type="EMBL" id="EEC82138.1"/>
    </source>
</evidence>
<keyword evidence="3" id="KW-1185">Reference proteome</keyword>
<sequence>MPPEHWQQGVKHPVLFHIEEIHDYTAVAVDLRNPKSCRPVTRTLPSWHLGVLDGERPPPRLFEYFPHHLPPPWTYTFRHGCAEGVEDNDTALQWEARDQGSITVRDAIDRDGERCHGEEHRDRRHDSRDDRGGQERRRGCNRRYNNDYPDDDLRRGGQRDNDYDDDRDNRGRDVACGRGGIRGLDVNFRRERTRSPRARDRGDTRRRDRRRHQASCGDKEDRDNDCGNGDSPQAALTPTVAASSSARNAHLTSPPFDKGPLLPPRRPHDGAGYEARSAASIPAARVFARINEAVAAASVEGALRQMLVAAGVAVALDKLAVPVALNKPAANAAVPSPPVMAMASLATISSTTRKLLPIASAEKMLLSLNAECAAAPTLQDALATNGSSLAKDTETAPAPDIAEFDSIQVTPPHVLFKELPPAILSMPQVLIDIAGDTQVPIPPDDALEVVPIPVAADMLGEGRQRSPRLARQPMAGLPMSLRA</sequence>
<proteinExistence type="predicted"/>
<dbReference type="Proteomes" id="UP000007015">
    <property type="component" value="Chromosome 7"/>
</dbReference>
<feature type="compositionally biased region" description="Polar residues" evidence="1">
    <location>
        <begin position="230"/>
        <end position="251"/>
    </location>
</feature>
<reference evidence="2 3" key="1">
    <citation type="journal article" date="2005" name="PLoS Biol.">
        <title>The genomes of Oryza sativa: a history of duplications.</title>
        <authorList>
            <person name="Yu J."/>
            <person name="Wang J."/>
            <person name="Lin W."/>
            <person name="Li S."/>
            <person name="Li H."/>
            <person name="Zhou J."/>
            <person name="Ni P."/>
            <person name="Dong W."/>
            <person name="Hu S."/>
            <person name="Zeng C."/>
            <person name="Zhang J."/>
            <person name="Zhang Y."/>
            <person name="Li R."/>
            <person name="Xu Z."/>
            <person name="Li S."/>
            <person name="Li X."/>
            <person name="Zheng H."/>
            <person name="Cong L."/>
            <person name="Lin L."/>
            <person name="Yin J."/>
            <person name="Geng J."/>
            <person name="Li G."/>
            <person name="Shi J."/>
            <person name="Liu J."/>
            <person name="Lv H."/>
            <person name="Li J."/>
            <person name="Wang J."/>
            <person name="Deng Y."/>
            <person name="Ran L."/>
            <person name="Shi X."/>
            <person name="Wang X."/>
            <person name="Wu Q."/>
            <person name="Li C."/>
            <person name="Ren X."/>
            <person name="Wang J."/>
            <person name="Wang X."/>
            <person name="Li D."/>
            <person name="Liu D."/>
            <person name="Zhang X."/>
            <person name="Ji Z."/>
            <person name="Zhao W."/>
            <person name="Sun Y."/>
            <person name="Zhang Z."/>
            <person name="Bao J."/>
            <person name="Han Y."/>
            <person name="Dong L."/>
            <person name="Ji J."/>
            <person name="Chen P."/>
            <person name="Wu S."/>
            <person name="Liu J."/>
            <person name="Xiao Y."/>
            <person name="Bu D."/>
            <person name="Tan J."/>
            <person name="Yang L."/>
            <person name="Ye C."/>
            <person name="Zhang J."/>
            <person name="Xu J."/>
            <person name="Zhou Y."/>
            <person name="Yu Y."/>
            <person name="Zhang B."/>
            <person name="Zhuang S."/>
            <person name="Wei H."/>
            <person name="Liu B."/>
            <person name="Lei M."/>
            <person name="Yu H."/>
            <person name="Li Y."/>
            <person name="Xu H."/>
            <person name="Wei S."/>
            <person name="He X."/>
            <person name="Fang L."/>
            <person name="Zhang Z."/>
            <person name="Zhang Y."/>
            <person name="Huang X."/>
            <person name="Su Z."/>
            <person name="Tong W."/>
            <person name="Li J."/>
            <person name="Tong Z."/>
            <person name="Li S."/>
            <person name="Ye J."/>
            <person name="Wang L."/>
            <person name="Fang L."/>
            <person name="Lei T."/>
            <person name="Chen C."/>
            <person name="Chen H."/>
            <person name="Xu Z."/>
            <person name="Li H."/>
            <person name="Huang H."/>
            <person name="Zhang F."/>
            <person name="Xu H."/>
            <person name="Li N."/>
            <person name="Zhao C."/>
            <person name="Li S."/>
            <person name="Dong L."/>
            <person name="Huang Y."/>
            <person name="Li L."/>
            <person name="Xi Y."/>
            <person name="Qi Q."/>
            <person name="Li W."/>
            <person name="Zhang B."/>
            <person name="Hu W."/>
            <person name="Zhang Y."/>
            <person name="Tian X."/>
            <person name="Jiao Y."/>
            <person name="Liang X."/>
            <person name="Jin J."/>
            <person name="Gao L."/>
            <person name="Zheng W."/>
            <person name="Hao B."/>
            <person name="Liu S."/>
            <person name="Wang W."/>
            <person name="Yuan L."/>
            <person name="Cao M."/>
            <person name="McDermott J."/>
            <person name="Samudrala R."/>
            <person name="Wang J."/>
            <person name="Wong G.K."/>
            <person name="Yang H."/>
        </authorList>
    </citation>
    <scope>NUCLEOTIDE SEQUENCE [LARGE SCALE GENOMIC DNA]</scope>
    <source>
        <strain evidence="3">cv. 93-11</strain>
    </source>
</reference>
<protein>
    <submittedName>
        <fullName evidence="2">Uncharacterized protein</fullName>
    </submittedName>
</protein>
<dbReference type="Gramene" id="BGIOSGA025800-TA">
    <property type="protein sequence ID" value="BGIOSGA025800-PA"/>
    <property type="gene ID" value="BGIOSGA025800"/>
</dbReference>
<dbReference type="HOGENOM" id="CLU_565492_0_0_1"/>
<name>B8B6M2_ORYSI</name>
<gene>
    <name evidence="2" type="ORF">OsI_26189</name>
</gene>
<feature type="compositionally biased region" description="Basic and acidic residues" evidence="1">
    <location>
        <begin position="187"/>
        <end position="206"/>
    </location>
</feature>
<dbReference type="AlphaFoldDB" id="B8B6M2"/>
<feature type="region of interest" description="Disordered" evidence="1">
    <location>
        <begin position="463"/>
        <end position="483"/>
    </location>
</feature>
<evidence type="ECO:0000256" key="1">
    <source>
        <dbReference type="SAM" id="MobiDB-lite"/>
    </source>
</evidence>
<feature type="compositionally biased region" description="Basic and acidic residues" evidence="1">
    <location>
        <begin position="106"/>
        <end position="138"/>
    </location>
</feature>
<organism evidence="2 3">
    <name type="scientific">Oryza sativa subsp. indica</name>
    <name type="common">Rice</name>
    <dbReference type="NCBI Taxonomy" id="39946"/>
    <lineage>
        <taxon>Eukaryota</taxon>
        <taxon>Viridiplantae</taxon>
        <taxon>Streptophyta</taxon>
        <taxon>Embryophyta</taxon>
        <taxon>Tracheophyta</taxon>
        <taxon>Spermatophyta</taxon>
        <taxon>Magnoliopsida</taxon>
        <taxon>Liliopsida</taxon>
        <taxon>Poales</taxon>
        <taxon>Poaceae</taxon>
        <taxon>BOP clade</taxon>
        <taxon>Oryzoideae</taxon>
        <taxon>Oryzeae</taxon>
        <taxon>Oryzinae</taxon>
        <taxon>Oryza</taxon>
        <taxon>Oryza sativa</taxon>
    </lineage>
</organism>
<dbReference type="OMA" id="NRRYNND"/>
<accession>B8B6M2</accession>
<feature type="region of interest" description="Disordered" evidence="1">
    <location>
        <begin position="103"/>
        <end position="274"/>
    </location>
</feature>
<feature type="compositionally biased region" description="Basic and acidic residues" evidence="1">
    <location>
        <begin position="151"/>
        <end position="175"/>
    </location>
</feature>
<evidence type="ECO:0000313" key="3">
    <source>
        <dbReference type="Proteomes" id="UP000007015"/>
    </source>
</evidence>
<dbReference type="EMBL" id="CM000132">
    <property type="protein sequence ID" value="EEC82138.1"/>
    <property type="molecule type" value="Genomic_DNA"/>
</dbReference>